<organism evidence="2 3">
    <name type="scientific">Candolleomyces aberdarensis</name>
    <dbReference type="NCBI Taxonomy" id="2316362"/>
    <lineage>
        <taxon>Eukaryota</taxon>
        <taxon>Fungi</taxon>
        <taxon>Dikarya</taxon>
        <taxon>Basidiomycota</taxon>
        <taxon>Agaricomycotina</taxon>
        <taxon>Agaricomycetes</taxon>
        <taxon>Agaricomycetidae</taxon>
        <taxon>Agaricales</taxon>
        <taxon>Agaricineae</taxon>
        <taxon>Psathyrellaceae</taxon>
        <taxon>Candolleomyces</taxon>
    </lineage>
</organism>
<evidence type="ECO:0000313" key="3">
    <source>
        <dbReference type="Proteomes" id="UP000290288"/>
    </source>
</evidence>
<evidence type="ECO:0000256" key="1">
    <source>
        <dbReference type="SAM" id="MobiDB-lite"/>
    </source>
</evidence>
<dbReference type="InterPro" id="IPR012337">
    <property type="entry name" value="RNaseH-like_sf"/>
</dbReference>
<name>A0A4Q2CYM3_9AGAR</name>
<proteinExistence type="predicted"/>
<dbReference type="Proteomes" id="UP000290288">
    <property type="component" value="Unassembled WGS sequence"/>
</dbReference>
<sequence>MDSHITAEQSRVALLQYELLKKEQYISISFDGGSIKSGQSLYTVHATTQDRRVMLLEGQECTEISHTGIWIQGLVLSTGNTKLARTLIVDEIPHILNLPDPEHHLNNTWKEIASLEFFDKIIRVVRVVVKYFKQSNAARAKLRTLRLRYNLGPGLETIGTTRFSTAVWSSASVQQNLQAIRELCSEGVIEFPEYNEYFVNSPECPSLAPYEFEIALSQLVSVGQPLARAIECLEAASTNPADVFLYWIAVTAKVKDVLSTCRIPNEVCQQVRKIVNRRWKEFFVERPTNVHLCALYRHPAPLGLNQTPLEWWKAFEGTSEAGVLAAIALKLFSAAPHSMADERTMSFLTMLNTAQRARQHVDTVVAFTQVAGFQKLGAPRRTRRSARPNPKIRFFDIERLRRGIDEDERDENINYDESDEEIDHPISHKCEKKMEQLLGDNDDGDGVSIPGEGDGSELNLASNEIRELLADSPLPRQQEAKSGGSNAEVEMEESGGTFDLGSWT</sequence>
<keyword evidence="3" id="KW-1185">Reference proteome</keyword>
<comment type="caution">
    <text evidence="2">The sequence shown here is derived from an EMBL/GenBank/DDBJ whole genome shotgun (WGS) entry which is preliminary data.</text>
</comment>
<dbReference type="OrthoDB" id="3236755at2759"/>
<evidence type="ECO:0000313" key="2">
    <source>
        <dbReference type="EMBL" id="RXW11937.1"/>
    </source>
</evidence>
<dbReference type="SUPFAM" id="SSF53098">
    <property type="entry name" value="Ribonuclease H-like"/>
    <property type="match status" value="1"/>
</dbReference>
<reference evidence="2 3" key="1">
    <citation type="submission" date="2019-01" db="EMBL/GenBank/DDBJ databases">
        <title>Draft genome sequence of Psathyrella aberdarensis IHI B618.</title>
        <authorList>
            <person name="Buettner E."/>
            <person name="Kellner H."/>
        </authorList>
    </citation>
    <scope>NUCLEOTIDE SEQUENCE [LARGE SCALE GENOMIC DNA]</scope>
    <source>
        <strain evidence="2 3">IHI B618</strain>
    </source>
</reference>
<dbReference type="AlphaFoldDB" id="A0A4Q2CYM3"/>
<feature type="region of interest" description="Disordered" evidence="1">
    <location>
        <begin position="437"/>
        <end position="504"/>
    </location>
</feature>
<dbReference type="EMBL" id="SDEE01001509">
    <property type="protein sequence ID" value="RXW11937.1"/>
    <property type="molecule type" value="Genomic_DNA"/>
</dbReference>
<accession>A0A4Q2CYM3</accession>
<gene>
    <name evidence="2" type="ORF">EST38_g13918</name>
</gene>
<protein>
    <submittedName>
        <fullName evidence="2">Uncharacterized protein</fullName>
    </submittedName>
</protein>